<proteinExistence type="predicted"/>
<gene>
    <name evidence="1" type="ORF">SAMN05421854_1021030</name>
</gene>
<accession>A0A1I5JAR3</accession>
<dbReference type="AlphaFoldDB" id="A0A1I5JAR3"/>
<protein>
    <submittedName>
        <fullName evidence="1">Uncharacterized protein</fullName>
    </submittedName>
</protein>
<organism evidence="1 2">
    <name type="scientific">Amycolatopsis rubida</name>
    <dbReference type="NCBI Taxonomy" id="112413"/>
    <lineage>
        <taxon>Bacteria</taxon>
        <taxon>Bacillati</taxon>
        <taxon>Actinomycetota</taxon>
        <taxon>Actinomycetes</taxon>
        <taxon>Pseudonocardiales</taxon>
        <taxon>Pseudonocardiaceae</taxon>
        <taxon>Amycolatopsis</taxon>
    </lineage>
</organism>
<name>A0A1I5JAR3_9PSEU</name>
<dbReference type="Proteomes" id="UP000199137">
    <property type="component" value="Unassembled WGS sequence"/>
</dbReference>
<evidence type="ECO:0000313" key="2">
    <source>
        <dbReference type="Proteomes" id="UP000199137"/>
    </source>
</evidence>
<sequence>MTVRSRATDEVTTWLTGEFAGRVPAEAVKVVVRAAGRDLDGRVVPDEHGDLLYRVARARLVRMLAAPGEPHIPRSRR</sequence>
<reference evidence="1 2" key="1">
    <citation type="submission" date="2016-10" db="EMBL/GenBank/DDBJ databases">
        <authorList>
            <person name="de Groot N.N."/>
        </authorList>
    </citation>
    <scope>NUCLEOTIDE SEQUENCE [LARGE SCALE GENOMIC DNA]</scope>
    <source>
        <strain evidence="1 2">DSM 44637</strain>
    </source>
</reference>
<evidence type="ECO:0000313" key="1">
    <source>
        <dbReference type="EMBL" id="SFO69847.1"/>
    </source>
</evidence>
<dbReference type="STRING" id="112413.SAMN05421854_1021030"/>
<dbReference type="EMBL" id="FOWC01000002">
    <property type="protein sequence ID" value="SFO69847.1"/>
    <property type="molecule type" value="Genomic_DNA"/>
</dbReference>
<dbReference type="RefSeq" id="WP_093573335.1">
    <property type="nucleotide sequence ID" value="NZ_FOWC01000002.1"/>
</dbReference>
<dbReference type="OrthoDB" id="3698235at2"/>